<dbReference type="RefSeq" id="WP_119436587.1">
    <property type="nucleotide sequence ID" value="NZ_QWGR01000002.1"/>
</dbReference>
<dbReference type="PRINTS" id="PR00702">
    <property type="entry name" value="ACRIFLAVINRP"/>
</dbReference>
<dbReference type="Pfam" id="PF00873">
    <property type="entry name" value="ACR_tran"/>
    <property type="match status" value="1"/>
</dbReference>
<accession>A0A399T483</accession>
<feature type="transmembrane region" description="Helical" evidence="8">
    <location>
        <begin position="12"/>
        <end position="34"/>
    </location>
</feature>
<feature type="transmembrane region" description="Helical" evidence="8">
    <location>
        <begin position="430"/>
        <end position="450"/>
    </location>
</feature>
<comment type="caution">
    <text evidence="9">The sequence shown here is derived from an EMBL/GenBank/DDBJ whole genome shotgun (WGS) entry which is preliminary data.</text>
</comment>
<keyword evidence="4" id="KW-0997">Cell inner membrane</keyword>
<dbReference type="InterPro" id="IPR001036">
    <property type="entry name" value="Acrflvin-R"/>
</dbReference>
<dbReference type="SUPFAM" id="SSF82866">
    <property type="entry name" value="Multidrug efflux transporter AcrB transmembrane domain"/>
    <property type="match status" value="2"/>
</dbReference>
<keyword evidence="3" id="KW-1003">Cell membrane</keyword>
<dbReference type="Gene3D" id="3.30.70.1440">
    <property type="entry name" value="Multidrug efflux transporter AcrB pore domain"/>
    <property type="match status" value="1"/>
</dbReference>
<feature type="transmembrane region" description="Helical" evidence="8">
    <location>
        <begin position="871"/>
        <end position="891"/>
    </location>
</feature>
<feature type="transmembrane region" description="Helical" evidence="8">
    <location>
        <begin position="462"/>
        <end position="485"/>
    </location>
</feature>
<evidence type="ECO:0000256" key="5">
    <source>
        <dbReference type="ARBA" id="ARBA00022692"/>
    </source>
</evidence>
<dbReference type="EMBL" id="QWGR01000002">
    <property type="protein sequence ID" value="RIJ49899.1"/>
    <property type="molecule type" value="Genomic_DNA"/>
</dbReference>
<sequence>MSLSSVSIKRPVLATVFSLVILLFGAIGMTYLGVREFPSVDPPLISVSTSYPGANSDVIETQITEPLEQSINGIPGIRTLTSRSSQGRSWISVEFELTVDLETAANDVRDKVSQAQRFLPRDCDPPTVSKADADASPIMFIAVQSPKRSLLELSEIAELTFKEQLQTISGVSSIAIWGEKRYAMRIWLDPAKLAGYQMTPLDVRNAILRENVELPAGSVEGNTTELTIRTLGLMKTPEEFNNLILKQTGDLSIRIRDIGRAELGPEDLRGIMKMNGIPMVGTVIVPQPGANHIDIADEVYQRLEYIKKDLPDDVGIEIGFDNTQYIRTSISEVQSTIYLAFFLVVVIIFAFLRDWRTTVLPILVIPVSLVGVFFIMYMAGFTINVLTLLAIVLSIGLVVDDAIIMMENIYVKIEQGMKPLDAGIAGANEIFFAIIATTITLIAVFFPIVFLEGMTGRLFREFSIVIAGAVGISSFVALTFTPMLSTKILKTRHKRSKAYMWTEKFFVKLNSAYKSSLDTFLKRRYLSPLVLVAALGLIFTLWKVIPSEMAPLEDRSQLNINITTPEGSTYEFNQAYTEEVTALVERMVPERDKVTSMVRGSRAFVRVVLVPPSERQRTQQEIASQLSAALRKMTKARASVIQQSTFGGRRAGLPIQYVLQAPNIDQLRKILPEFMARVHDNPTFEMADVDLKFTKPELQIEIDRDKANLLGVSTQNIGQTLQLALSGQRFGYFIMNGKQYQILGEIARQDRNKPLDLKSLYVRNNTGQMIQLDNFVSLKEETAPPQLYRYNRFVSATVSAGLAQGKTISEGLAEMDLIAADVLDDSFRTALAGDSKDFTESSSSLMFAFLLAIILIFLVLSAQFESFKDPVIVMMTVPLALTGAMIFMWYFNITMNIFSQIGIIMLIGLVSKNGILIVEFANQRKLAGMSKLDAIRYASAARFRPILMTSLSTVLGILPLAIGLGEGAQSRVAMGIAVVGGLTISTFLTLYVVPGIYLFISSETKNIHDESVQVPNIESSENK</sequence>
<dbReference type="OrthoDB" id="9758940at2"/>
<dbReference type="Gene3D" id="1.20.1640.10">
    <property type="entry name" value="Multidrug efflux transporter AcrB transmembrane domain"/>
    <property type="match status" value="2"/>
</dbReference>
<dbReference type="Gene3D" id="3.30.70.1430">
    <property type="entry name" value="Multidrug efflux transporter AcrB pore domain"/>
    <property type="match status" value="2"/>
</dbReference>
<protein>
    <submittedName>
        <fullName evidence="9">Efflux RND transporter permease subunit</fullName>
    </submittedName>
</protein>
<proteinExistence type="predicted"/>
<dbReference type="PANTHER" id="PTHR32063">
    <property type="match status" value="1"/>
</dbReference>
<dbReference type="InterPro" id="IPR027463">
    <property type="entry name" value="AcrB_DN_DC_subdom"/>
</dbReference>
<dbReference type="GO" id="GO:0042910">
    <property type="term" value="F:xenobiotic transmembrane transporter activity"/>
    <property type="evidence" value="ECO:0007669"/>
    <property type="project" value="TreeGrafter"/>
</dbReference>
<evidence type="ECO:0000313" key="10">
    <source>
        <dbReference type="Proteomes" id="UP000265926"/>
    </source>
</evidence>
<evidence type="ECO:0000313" key="9">
    <source>
        <dbReference type="EMBL" id="RIJ49899.1"/>
    </source>
</evidence>
<organism evidence="9 10">
    <name type="scientific">Maribellus luteus</name>
    <dbReference type="NCBI Taxonomy" id="2305463"/>
    <lineage>
        <taxon>Bacteria</taxon>
        <taxon>Pseudomonadati</taxon>
        <taxon>Bacteroidota</taxon>
        <taxon>Bacteroidia</taxon>
        <taxon>Marinilabiliales</taxon>
        <taxon>Prolixibacteraceae</taxon>
        <taxon>Maribellus</taxon>
    </lineage>
</organism>
<evidence type="ECO:0000256" key="8">
    <source>
        <dbReference type="SAM" id="Phobius"/>
    </source>
</evidence>
<dbReference type="PANTHER" id="PTHR32063:SF28">
    <property type="entry name" value="BLR2861 PROTEIN"/>
    <property type="match status" value="1"/>
</dbReference>
<dbReference type="FunFam" id="3.30.70.1430:FF:000001">
    <property type="entry name" value="Efflux pump membrane transporter"/>
    <property type="match status" value="1"/>
</dbReference>
<dbReference type="FunFam" id="1.20.1640.10:FF:000001">
    <property type="entry name" value="Efflux pump membrane transporter"/>
    <property type="match status" value="1"/>
</dbReference>
<evidence type="ECO:0000256" key="6">
    <source>
        <dbReference type="ARBA" id="ARBA00022989"/>
    </source>
</evidence>
<feature type="transmembrane region" description="Helical" evidence="8">
    <location>
        <begin position="525"/>
        <end position="545"/>
    </location>
</feature>
<dbReference type="Proteomes" id="UP000265926">
    <property type="component" value="Unassembled WGS sequence"/>
</dbReference>
<feature type="transmembrane region" description="Helical" evidence="8">
    <location>
        <begin position="974"/>
        <end position="1000"/>
    </location>
</feature>
<gene>
    <name evidence="9" type="ORF">D1614_03915</name>
</gene>
<feature type="transmembrane region" description="Helical" evidence="8">
    <location>
        <begin position="335"/>
        <end position="352"/>
    </location>
</feature>
<feature type="transmembrane region" description="Helical" evidence="8">
    <location>
        <begin position="845"/>
        <end position="864"/>
    </location>
</feature>
<evidence type="ECO:0000256" key="4">
    <source>
        <dbReference type="ARBA" id="ARBA00022519"/>
    </source>
</evidence>
<feature type="transmembrane region" description="Helical" evidence="8">
    <location>
        <begin position="943"/>
        <end position="962"/>
    </location>
</feature>
<comment type="subcellular location">
    <subcellularLocation>
        <location evidence="1">Cell inner membrane</location>
        <topology evidence="1">Multi-pass membrane protein</topology>
    </subcellularLocation>
</comment>
<dbReference type="GO" id="GO:0005886">
    <property type="term" value="C:plasma membrane"/>
    <property type="evidence" value="ECO:0007669"/>
    <property type="project" value="UniProtKB-SubCell"/>
</dbReference>
<evidence type="ECO:0000256" key="1">
    <source>
        <dbReference type="ARBA" id="ARBA00004429"/>
    </source>
</evidence>
<keyword evidence="2" id="KW-0813">Transport</keyword>
<reference evidence="9 10" key="1">
    <citation type="submission" date="2018-08" db="EMBL/GenBank/DDBJ databases">
        <title>Pallidiluteibacterium maritimus gen. nov., sp. nov., isolated from coastal sediment.</title>
        <authorList>
            <person name="Zhou L.Y."/>
        </authorList>
    </citation>
    <scope>NUCLEOTIDE SEQUENCE [LARGE SCALE GENOMIC DNA]</scope>
    <source>
        <strain evidence="9 10">XSD2</strain>
    </source>
</reference>
<feature type="transmembrane region" description="Helical" evidence="8">
    <location>
        <begin position="385"/>
        <end position="410"/>
    </location>
</feature>
<keyword evidence="5 8" id="KW-0812">Transmembrane</keyword>
<keyword evidence="6 8" id="KW-1133">Transmembrane helix</keyword>
<keyword evidence="10" id="KW-1185">Reference proteome</keyword>
<evidence type="ECO:0000256" key="7">
    <source>
        <dbReference type="ARBA" id="ARBA00023136"/>
    </source>
</evidence>
<name>A0A399T483_9BACT</name>
<evidence type="ECO:0000256" key="3">
    <source>
        <dbReference type="ARBA" id="ARBA00022475"/>
    </source>
</evidence>
<dbReference type="AlphaFoldDB" id="A0A399T483"/>
<dbReference type="SUPFAM" id="SSF82693">
    <property type="entry name" value="Multidrug efflux transporter AcrB pore domain, PN1, PN2, PC1 and PC2 subdomains"/>
    <property type="match status" value="3"/>
</dbReference>
<evidence type="ECO:0000256" key="2">
    <source>
        <dbReference type="ARBA" id="ARBA00022448"/>
    </source>
</evidence>
<feature type="transmembrane region" description="Helical" evidence="8">
    <location>
        <begin position="359"/>
        <end position="379"/>
    </location>
</feature>
<dbReference type="Gene3D" id="3.30.70.1320">
    <property type="entry name" value="Multidrug efflux transporter AcrB pore domain like"/>
    <property type="match status" value="1"/>
</dbReference>
<keyword evidence="7 8" id="KW-0472">Membrane</keyword>
<feature type="transmembrane region" description="Helical" evidence="8">
    <location>
        <begin position="897"/>
        <end position="922"/>
    </location>
</feature>
<dbReference type="Gene3D" id="3.30.2090.10">
    <property type="entry name" value="Multidrug efflux transporter AcrB TolC docking domain, DN and DC subdomains"/>
    <property type="match status" value="2"/>
</dbReference>
<dbReference type="SUPFAM" id="SSF82714">
    <property type="entry name" value="Multidrug efflux transporter AcrB TolC docking domain, DN and DC subdomains"/>
    <property type="match status" value="2"/>
</dbReference>